<dbReference type="PANTHER" id="PTHR14969">
    <property type="entry name" value="SPHINGOSINE-1-PHOSPHATE PHOSPHOHYDROLASE"/>
    <property type="match status" value="1"/>
</dbReference>
<reference evidence="3 4" key="1">
    <citation type="submission" date="2019-01" db="EMBL/GenBank/DDBJ databases">
        <title>Ktedonosporobacter rubrisoli SCAWS-G2.</title>
        <authorList>
            <person name="Huang Y."/>
            <person name="Yan B."/>
        </authorList>
    </citation>
    <scope>NUCLEOTIDE SEQUENCE [LARGE SCALE GENOMIC DNA]</scope>
    <source>
        <strain evidence="3 4">SCAWS-G2</strain>
    </source>
</reference>
<sequence length="239" mass="27150">MPLSTLQKAWKSSQGDRFFSLARSSQQHSRFSKYYLLLLAGLQLTIFSWLVAWVRKQPHTKIDNSIFQRFSHLRPTFRRQSISVLSQIIGEPIWLNISVIPLVALAWKKQLRREAIFMAATSTLTALIRSSLRSLIKRPRPENQQKLAQQHKEKHGFPSGHVTTAVTFWGWVFVIGRALTAKQSASRRIILYLPWGAIAAIGPMRIYIGKHWASDVVGGYLLGGGSLCLSLGLYKLLRK</sequence>
<dbReference type="EMBL" id="CP035758">
    <property type="protein sequence ID" value="QBD74608.1"/>
    <property type="molecule type" value="Genomic_DNA"/>
</dbReference>
<feature type="transmembrane region" description="Helical" evidence="1">
    <location>
        <begin position="189"/>
        <end position="208"/>
    </location>
</feature>
<feature type="transmembrane region" description="Helical" evidence="1">
    <location>
        <begin position="156"/>
        <end position="177"/>
    </location>
</feature>
<gene>
    <name evidence="3" type="ORF">EPA93_00810</name>
</gene>
<feature type="transmembrane region" description="Helical" evidence="1">
    <location>
        <begin position="220"/>
        <end position="237"/>
    </location>
</feature>
<evidence type="ECO:0000313" key="3">
    <source>
        <dbReference type="EMBL" id="QBD74608.1"/>
    </source>
</evidence>
<evidence type="ECO:0000256" key="1">
    <source>
        <dbReference type="SAM" id="Phobius"/>
    </source>
</evidence>
<name>A0A4P6JHU1_KTERU</name>
<keyword evidence="1" id="KW-0472">Membrane</keyword>
<keyword evidence="1" id="KW-1133">Transmembrane helix</keyword>
<feature type="domain" description="Phosphatidic acid phosphatase type 2/haloperoxidase" evidence="2">
    <location>
        <begin position="115"/>
        <end position="231"/>
    </location>
</feature>
<dbReference type="RefSeq" id="WP_129885207.1">
    <property type="nucleotide sequence ID" value="NZ_CP035758.1"/>
</dbReference>
<dbReference type="KEGG" id="kbs:EPA93_00810"/>
<keyword evidence="4" id="KW-1185">Reference proteome</keyword>
<protein>
    <submittedName>
        <fullName evidence="3">Phosphatase PAP2 family protein</fullName>
    </submittedName>
</protein>
<dbReference type="AlphaFoldDB" id="A0A4P6JHU1"/>
<feature type="transmembrane region" description="Helical" evidence="1">
    <location>
        <begin position="34"/>
        <end position="54"/>
    </location>
</feature>
<dbReference type="SMART" id="SM00014">
    <property type="entry name" value="acidPPc"/>
    <property type="match status" value="1"/>
</dbReference>
<dbReference type="OrthoDB" id="9789113at2"/>
<keyword evidence="1" id="KW-0812">Transmembrane</keyword>
<dbReference type="Gene3D" id="1.20.144.10">
    <property type="entry name" value="Phosphatidic acid phosphatase type 2/haloperoxidase"/>
    <property type="match status" value="1"/>
</dbReference>
<evidence type="ECO:0000313" key="4">
    <source>
        <dbReference type="Proteomes" id="UP000290365"/>
    </source>
</evidence>
<dbReference type="Proteomes" id="UP000290365">
    <property type="component" value="Chromosome"/>
</dbReference>
<dbReference type="InterPro" id="IPR000326">
    <property type="entry name" value="PAP2/HPO"/>
</dbReference>
<dbReference type="Pfam" id="PF01569">
    <property type="entry name" value="PAP2"/>
    <property type="match status" value="1"/>
</dbReference>
<dbReference type="SUPFAM" id="SSF48317">
    <property type="entry name" value="Acid phosphatase/Vanadium-dependent haloperoxidase"/>
    <property type="match status" value="1"/>
</dbReference>
<accession>A0A4P6JHU1</accession>
<organism evidence="3 4">
    <name type="scientific">Ktedonosporobacter rubrisoli</name>
    <dbReference type="NCBI Taxonomy" id="2509675"/>
    <lineage>
        <taxon>Bacteria</taxon>
        <taxon>Bacillati</taxon>
        <taxon>Chloroflexota</taxon>
        <taxon>Ktedonobacteria</taxon>
        <taxon>Ktedonobacterales</taxon>
        <taxon>Ktedonosporobacteraceae</taxon>
        <taxon>Ktedonosporobacter</taxon>
    </lineage>
</organism>
<dbReference type="PANTHER" id="PTHR14969:SF13">
    <property type="entry name" value="AT30094P"/>
    <property type="match status" value="1"/>
</dbReference>
<proteinExistence type="predicted"/>
<dbReference type="InterPro" id="IPR036938">
    <property type="entry name" value="PAP2/HPO_sf"/>
</dbReference>
<evidence type="ECO:0000259" key="2">
    <source>
        <dbReference type="SMART" id="SM00014"/>
    </source>
</evidence>